<organism evidence="1 2">
    <name type="scientific">Nocardia beijingensis</name>
    <dbReference type="NCBI Taxonomy" id="95162"/>
    <lineage>
        <taxon>Bacteria</taxon>
        <taxon>Bacillati</taxon>
        <taxon>Actinomycetota</taxon>
        <taxon>Actinomycetes</taxon>
        <taxon>Mycobacteriales</taxon>
        <taxon>Nocardiaceae</taxon>
        <taxon>Nocardia</taxon>
    </lineage>
</organism>
<evidence type="ECO:0000313" key="2">
    <source>
        <dbReference type="Proteomes" id="UP001611450"/>
    </source>
</evidence>
<dbReference type="Proteomes" id="UP001611450">
    <property type="component" value="Unassembled WGS sequence"/>
</dbReference>
<proteinExistence type="predicted"/>
<protein>
    <submittedName>
        <fullName evidence="1">Uncharacterized protein</fullName>
    </submittedName>
</protein>
<reference evidence="1 2" key="1">
    <citation type="submission" date="2024-10" db="EMBL/GenBank/DDBJ databases">
        <title>The Natural Products Discovery Center: Release of the First 8490 Sequenced Strains for Exploring Actinobacteria Biosynthetic Diversity.</title>
        <authorList>
            <person name="Kalkreuter E."/>
            <person name="Kautsar S.A."/>
            <person name="Yang D."/>
            <person name="Bader C.D."/>
            <person name="Teijaro C.N."/>
            <person name="Fluegel L."/>
            <person name="Davis C.M."/>
            <person name="Simpson J.R."/>
            <person name="Lauterbach L."/>
            <person name="Steele A.D."/>
            <person name="Gui C."/>
            <person name="Meng S."/>
            <person name="Li G."/>
            <person name="Viehrig K."/>
            <person name="Ye F."/>
            <person name="Su P."/>
            <person name="Kiefer A.F."/>
            <person name="Nichols A."/>
            <person name="Cepeda A.J."/>
            <person name="Yan W."/>
            <person name="Fan B."/>
            <person name="Jiang Y."/>
            <person name="Adhikari A."/>
            <person name="Zheng C.-J."/>
            <person name="Schuster L."/>
            <person name="Cowan T.M."/>
            <person name="Smanski M.J."/>
            <person name="Chevrette M.G."/>
            <person name="De Carvalho L.P.S."/>
            <person name="Shen B."/>
        </authorList>
    </citation>
    <scope>NUCLEOTIDE SEQUENCE [LARGE SCALE GENOMIC DNA]</scope>
    <source>
        <strain evidence="1 2">NPDC019626</strain>
    </source>
</reference>
<comment type="caution">
    <text evidence="1">The sequence shown here is derived from an EMBL/GenBank/DDBJ whole genome shotgun (WGS) entry which is preliminary data.</text>
</comment>
<sequence length="50" mass="5111">MVTLDFDACYVADRGALTGTLSVLPEYLRNGRQRIGCGRGLPGVAGAAGA</sequence>
<accession>A0ABW7W806</accession>
<dbReference type="EMBL" id="JBIRXV010000001">
    <property type="protein sequence ID" value="MFI2318940.1"/>
    <property type="molecule type" value="Genomic_DNA"/>
</dbReference>
<dbReference type="RefSeq" id="WP_396946174.1">
    <property type="nucleotide sequence ID" value="NZ_JBIRXV010000001.1"/>
</dbReference>
<name>A0ABW7W806_9NOCA</name>
<keyword evidence="2" id="KW-1185">Reference proteome</keyword>
<evidence type="ECO:0000313" key="1">
    <source>
        <dbReference type="EMBL" id="MFI2318940.1"/>
    </source>
</evidence>
<gene>
    <name evidence="1" type="ORF">ACH47G_00475</name>
</gene>